<keyword evidence="2" id="KW-0863">Zinc-finger</keyword>
<proteinExistence type="predicted"/>
<keyword evidence="7" id="KW-1185">Reference proteome</keyword>
<protein>
    <submittedName>
        <fullName evidence="6">TraR/DksA family transcriptional regulator</fullName>
    </submittedName>
</protein>
<gene>
    <name evidence="6" type="ORF">DU478_04510</name>
</gene>
<evidence type="ECO:0000313" key="6">
    <source>
        <dbReference type="EMBL" id="RDD67013.1"/>
    </source>
</evidence>
<comment type="caution">
    <text evidence="6">The sequence shown here is derived from an EMBL/GenBank/DDBJ whole genome shotgun (WGS) entry which is preliminary data.</text>
</comment>
<keyword evidence="1" id="KW-0479">Metal-binding</keyword>
<dbReference type="AlphaFoldDB" id="A0A369TP10"/>
<dbReference type="PROSITE" id="PS01102">
    <property type="entry name" value="ZF_DKSA_1"/>
    <property type="match status" value="1"/>
</dbReference>
<dbReference type="OrthoDB" id="1121111at2"/>
<name>A0A369TP10_9RHOB</name>
<dbReference type="InterPro" id="IPR000962">
    <property type="entry name" value="Znf_DskA_TraR"/>
</dbReference>
<dbReference type="EMBL" id="QPMK01000003">
    <property type="protein sequence ID" value="RDD67013.1"/>
    <property type="molecule type" value="Genomic_DNA"/>
</dbReference>
<evidence type="ECO:0000256" key="4">
    <source>
        <dbReference type="PROSITE-ProRule" id="PRU00510"/>
    </source>
</evidence>
<evidence type="ECO:0000256" key="3">
    <source>
        <dbReference type="ARBA" id="ARBA00022833"/>
    </source>
</evidence>
<dbReference type="SUPFAM" id="SSF57716">
    <property type="entry name" value="Glucocorticoid receptor-like (DNA-binding domain)"/>
    <property type="match status" value="1"/>
</dbReference>
<evidence type="ECO:0000256" key="2">
    <source>
        <dbReference type="ARBA" id="ARBA00022771"/>
    </source>
</evidence>
<evidence type="ECO:0000259" key="5">
    <source>
        <dbReference type="Pfam" id="PF01258"/>
    </source>
</evidence>
<organism evidence="6 7">
    <name type="scientific">Thalassococcus profundi</name>
    <dbReference type="NCBI Taxonomy" id="2282382"/>
    <lineage>
        <taxon>Bacteria</taxon>
        <taxon>Pseudomonadati</taxon>
        <taxon>Pseudomonadota</taxon>
        <taxon>Alphaproteobacteria</taxon>
        <taxon>Rhodobacterales</taxon>
        <taxon>Roseobacteraceae</taxon>
        <taxon>Thalassococcus</taxon>
    </lineage>
</organism>
<dbReference type="GO" id="GO:0008270">
    <property type="term" value="F:zinc ion binding"/>
    <property type="evidence" value="ECO:0007669"/>
    <property type="project" value="UniProtKB-KW"/>
</dbReference>
<dbReference type="Gene3D" id="1.20.120.910">
    <property type="entry name" value="DksA, coiled-coil domain"/>
    <property type="match status" value="1"/>
</dbReference>
<dbReference type="PROSITE" id="PS51128">
    <property type="entry name" value="ZF_DKSA_2"/>
    <property type="match status" value="1"/>
</dbReference>
<accession>A0A369TP10</accession>
<dbReference type="PANTHER" id="PTHR33823:SF2">
    <property type="entry name" value="RNA POLYMERASE-BINDING TRANSCRIPTION FACTOR DKSA"/>
    <property type="match status" value="1"/>
</dbReference>
<reference evidence="6 7" key="1">
    <citation type="submission" date="2018-07" db="EMBL/GenBank/DDBJ databases">
        <title>Thalassococcus profundi sp. nov., a marine bacterium isolated from deep seawater of Okinawa Trough.</title>
        <authorList>
            <person name="Yu M."/>
        </authorList>
    </citation>
    <scope>NUCLEOTIDE SEQUENCE [LARGE SCALE GENOMIC DNA]</scope>
    <source>
        <strain evidence="6 7">WRAS1</strain>
    </source>
</reference>
<feature type="domain" description="Zinc finger DksA/TraR C4-type" evidence="5">
    <location>
        <begin position="86"/>
        <end position="119"/>
    </location>
</feature>
<keyword evidence="3" id="KW-0862">Zinc</keyword>
<dbReference type="InterPro" id="IPR020458">
    <property type="entry name" value="Znf_DskA_TraR_CS"/>
</dbReference>
<feature type="zinc finger region" description="dksA C4-type" evidence="4">
    <location>
        <begin position="91"/>
        <end position="115"/>
    </location>
</feature>
<dbReference type="Proteomes" id="UP000253977">
    <property type="component" value="Unassembled WGS sequence"/>
</dbReference>
<dbReference type="Pfam" id="PF01258">
    <property type="entry name" value="zf-dskA_traR"/>
    <property type="match status" value="1"/>
</dbReference>
<evidence type="ECO:0000313" key="7">
    <source>
        <dbReference type="Proteomes" id="UP000253977"/>
    </source>
</evidence>
<sequence length="119" mass="12731">MGSMSDFDDKTLAGFRALIAGKLRDLDGEDARGRDGQAVVTLDQQSVGRLSRMDALQSQAMAKAGQARRDGQRRALIAALDRIGTGDYGYCDDCGEIIAPARLRLDPTATRCIDCASGH</sequence>
<dbReference type="PANTHER" id="PTHR33823">
    <property type="entry name" value="RNA POLYMERASE-BINDING TRANSCRIPTION FACTOR DKSA-RELATED"/>
    <property type="match status" value="1"/>
</dbReference>
<evidence type="ECO:0000256" key="1">
    <source>
        <dbReference type="ARBA" id="ARBA00022723"/>
    </source>
</evidence>